<dbReference type="AlphaFoldDB" id="A0A7W2JZK0"/>
<gene>
    <name evidence="1" type="ORF">H4C75_25490</name>
</gene>
<evidence type="ECO:0000313" key="2">
    <source>
        <dbReference type="Proteomes" id="UP000541770"/>
    </source>
</evidence>
<sequence length="92" mass="9529">MTVSPENLTFPAALDAFAAALKGQPGRALRLGNGEAVFLESGQIYSATVSDAGEVDIENAGCMSQVAWLEGLDSVELCAASVNSPVFVDLPR</sequence>
<proteinExistence type="predicted"/>
<reference evidence="1 2" key="1">
    <citation type="submission" date="2020-07" db="EMBL/GenBank/DDBJ databases">
        <title>Diversity of carbapenemase encoding genes among Pseudomonas putida group clinical isolates in a tertiary Brazilian hospital.</title>
        <authorList>
            <person name="Alberto-Lei F."/>
            <person name="Nodari C.S."/>
            <person name="Streling A.P."/>
            <person name="Paulino J.T."/>
            <person name="Bessa-Neto F.O."/>
            <person name="Cayo R."/>
            <person name="Gales A.C."/>
        </authorList>
    </citation>
    <scope>NUCLEOTIDE SEQUENCE [LARGE SCALE GENOMIC DNA]</scope>
    <source>
        <strain evidence="1 2">14802</strain>
    </source>
</reference>
<dbReference type="Proteomes" id="UP000541770">
    <property type="component" value="Unassembled WGS sequence"/>
</dbReference>
<evidence type="ECO:0000313" key="1">
    <source>
        <dbReference type="EMBL" id="MBA6068093.1"/>
    </source>
</evidence>
<dbReference type="RefSeq" id="WP_182324867.1">
    <property type="nucleotide sequence ID" value="NZ_JACGDE010000025.1"/>
</dbReference>
<protein>
    <submittedName>
        <fullName evidence="1">Uncharacterized protein</fullName>
    </submittedName>
</protein>
<comment type="caution">
    <text evidence="1">The sequence shown here is derived from an EMBL/GenBank/DDBJ whole genome shotgun (WGS) entry which is preliminary data.</text>
</comment>
<dbReference type="EMBL" id="JACGDE010000025">
    <property type="protein sequence ID" value="MBA6068093.1"/>
    <property type="molecule type" value="Genomic_DNA"/>
</dbReference>
<name>A0A7W2JZK0_9PSED</name>
<organism evidence="1 2">
    <name type="scientific">Pseudomonas mosselii</name>
    <dbReference type="NCBI Taxonomy" id="78327"/>
    <lineage>
        <taxon>Bacteria</taxon>
        <taxon>Pseudomonadati</taxon>
        <taxon>Pseudomonadota</taxon>
        <taxon>Gammaproteobacteria</taxon>
        <taxon>Pseudomonadales</taxon>
        <taxon>Pseudomonadaceae</taxon>
        <taxon>Pseudomonas</taxon>
    </lineage>
</organism>
<accession>A0A7W2JZK0</accession>